<evidence type="ECO:0000256" key="1">
    <source>
        <dbReference type="SAM" id="MobiDB-lite"/>
    </source>
</evidence>
<sequence>MRNEIYATLDHKLSPDDESKHDKCPRGENSWCIFNDGVETDERRIKFSERSLTDNAKVARSSVKSSRVTYRNSTLSTPSIFYLRSTFGEQQR</sequence>
<keyword evidence="3" id="KW-1185">Reference proteome</keyword>
<organism evidence="2 3">
    <name type="scientific">Cyphomyrmex costatus</name>
    <dbReference type="NCBI Taxonomy" id="456900"/>
    <lineage>
        <taxon>Eukaryota</taxon>
        <taxon>Metazoa</taxon>
        <taxon>Ecdysozoa</taxon>
        <taxon>Arthropoda</taxon>
        <taxon>Hexapoda</taxon>
        <taxon>Insecta</taxon>
        <taxon>Pterygota</taxon>
        <taxon>Neoptera</taxon>
        <taxon>Endopterygota</taxon>
        <taxon>Hymenoptera</taxon>
        <taxon>Apocrita</taxon>
        <taxon>Aculeata</taxon>
        <taxon>Formicoidea</taxon>
        <taxon>Formicidae</taxon>
        <taxon>Myrmicinae</taxon>
        <taxon>Cyphomyrmex</taxon>
    </lineage>
</organism>
<reference evidence="2 3" key="1">
    <citation type="submission" date="2016-03" db="EMBL/GenBank/DDBJ databases">
        <title>Cyphomyrmex costatus WGS genome.</title>
        <authorList>
            <person name="Nygaard S."/>
            <person name="Hu H."/>
            <person name="Boomsma J."/>
            <person name="Zhang G."/>
        </authorList>
    </citation>
    <scope>NUCLEOTIDE SEQUENCE [LARGE SCALE GENOMIC DNA]</scope>
    <source>
        <strain evidence="2">MS0001</strain>
        <tissue evidence="2">Whole body</tissue>
    </source>
</reference>
<dbReference type="AlphaFoldDB" id="A0A151IHK6"/>
<gene>
    <name evidence="2" type="ORF">ALC62_08087</name>
</gene>
<feature type="region of interest" description="Disordered" evidence="1">
    <location>
        <begin position="1"/>
        <end position="22"/>
    </location>
</feature>
<evidence type="ECO:0000313" key="3">
    <source>
        <dbReference type="Proteomes" id="UP000078542"/>
    </source>
</evidence>
<dbReference type="EMBL" id="KQ977637">
    <property type="protein sequence ID" value="KYN01132.1"/>
    <property type="molecule type" value="Genomic_DNA"/>
</dbReference>
<dbReference type="Proteomes" id="UP000078542">
    <property type="component" value="Unassembled WGS sequence"/>
</dbReference>
<accession>A0A151IHK6</accession>
<evidence type="ECO:0000313" key="2">
    <source>
        <dbReference type="EMBL" id="KYN01132.1"/>
    </source>
</evidence>
<protein>
    <submittedName>
        <fullName evidence="2">Uncharacterized protein</fullName>
    </submittedName>
</protein>
<name>A0A151IHK6_9HYME</name>
<proteinExistence type="predicted"/>